<dbReference type="RefSeq" id="XP_024514715.1">
    <property type="nucleotide sequence ID" value="XM_024658903.1"/>
</dbReference>
<dbReference type="HOGENOM" id="CLU_194720_1_0_1"/>
<keyword evidence="2" id="KW-1185">Reference proteome</keyword>
<accession>Q5K6T1</accession>
<dbReference type="EMBL" id="AE017356">
    <property type="protein sequence ID" value="ALO69826.1"/>
    <property type="molecule type" value="Genomic_DNA"/>
</dbReference>
<dbReference type="OMA" id="AERAICK"/>
<evidence type="ECO:0000313" key="2">
    <source>
        <dbReference type="Proteomes" id="UP000002149"/>
    </source>
</evidence>
<accession>Q55H75</accession>
<dbReference type="RefSeq" id="XP_568724.1">
    <property type="nucleotide sequence ID" value="XM_568724.2"/>
</dbReference>
<reference evidence="1" key="1">
    <citation type="submission" date="2004-05" db="EMBL/GenBank/DDBJ databases">
        <authorList>
            <person name="Loftus B."/>
            <person name="Amedeo P."/>
            <person name="Roncaglia P."/>
            <person name="Vamathevan J."/>
            <person name="Utterback T."/>
            <person name="Van Aken S."/>
            <person name="Fraser C."/>
        </authorList>
    </citation>
    <scope>NUCLEOTIDE SEQUENCE</scope>
    <source>
        <strain evidence="1">JEC21</strain>
    </source>
</reference>
<proteinExistence type="predicted"/>
<name>Q5K6T1_CRYD1</name>
<dbReference type="Proteomes" id="UP000002149">
    <property type="component" value="Chromosome 14"/>
</dbReference>
<sequence length="63" mass="7173">MPATNGLAPPLTAAEYQIVKSYGDWTCFMQAYGLKPWDEDDIQEAHAIVQTMAREDERQQEGR</sequence>
<reference evidence="1 2" key="2">
    <citation type="journal article" date="2005" name="Science">
        <title>The genome of the basidiomycetous yeast and human pathogen Cryptococcus neoformans.</title>
        <authorList>
            <person name="Loftus B.J."/>
            <person name="Fung E."/>
            <person name="Roncaglia P."/>
            <person name="Rowley D."/>
            <person name="Amedeo P."/>
            <person name="Bruno D."/>
            <person name="Vamathevan J."/>
            <person name="Miranda M."/>
            <person name="Anderson I.J."/>
            <person name="Fraser J.A."/>
            <person name="Allen J.E."/>
            <person name="Bosdet I.E."/>
            <person name="Brent M.R."/>
            <person name="Chiu R."/>
            <person name="Doering T.L."/>
            <person name="Donlin M.J."/>
            <person name="D'Souza C.A."/>
            <person name="Fox D.S."/>
            <person name="Grinberg V."/>
            <person name="Fu J."/>
            <person name="Fukushima M."/>
            <person name="Haas B.J."/>
            <person name="Huang J.C."/>
            <person name="Janbon G."/>
            <person name="Jones S.J."/>
            <person name="Koo H.L."/>
            <person name="Krzywinski M.I."/>
            <person name="Kwon-Chung J.K."/>
            <person name="Lengeler K.B."/>
            <person name="Maiti R."/>
            <person name="Marra M.A."/>
            <person name="Marra R.E."/>
            <person name="Mathewson C.A."/>
            <person name="Mitchell T.G."/>
            <person name="Pertea M."/>
            <person name="Riggs F.R."/>
            <person name="Salzberg S.L."/>
            <person name="Schein J.E."/>
            <person name="Shvartsbeyn A."/>
            <person name="Shin H."/>
            <person name="Shumway M."/>
            <person name="Specht C.A."/>
            <person name="Suh B.B."/>
            <person name="Tenney A."/>
            <person name="Utterback T.R."/>
            <person name="Wickes B.L."/>
            <person name="Wortman J.R."/>
            <person name="Wye N.H."/>
            <person name="Kronstad J.W."/>
            <person name="Lodge J.K."/>
            <person name="Heitman J."/>
            <person name="Davis R.W."/>
            <person name="Fraser C.M."/>
            <person name="Hyman R.W."/>
        </authorList>
    </citation>
    <scope>NUCLEOTIDE SEQUENCE [LARGE SCALE GENOMIC DNA]</scope>
    <source>
        <strain evidence="1">JEC21</strain>
        <strain evidence="2">JEC21 / ATCC MYA-565</strain>
    </source>
</reference>
<dbReference type="PaxDb" id="214684-Q5K6T1"/>
<evidence type="ECO:0000313" key="1">
    <source>
        <dbReference type="EMBL" id="AAW47207.1"/>
    </source>
</evidence>
<dbReference type="AlphaFoldDB" id="Q5K6T1"/>
<dbReference type="VEuPathDB" id="FungiDB:CNN02390"/>
<dbReference type="KEGG" id="cne:CNN02390"/>
<dbReference type="OrthoDB" id="4232400at2759"/>
<dbReference type="GeneID" id="3255490"/>
<gene>
    <name evidence="1" type="ordered locus">CNN02390</name>
</gene>
<dbReference type="EMBL" id="AE017356">
    <property type="protein sequence ID" value="AAW47207.1"/>
    <property type="molecule type" value="Genomic_DNA"/>
</dbReference>
<organism evidence="1 2">
    <name type="scientific">Cryptococcus deneoformans (strain JEC21 / ATCC MYA-565)</name>
    <name type="common">Cryptococcus neoformans var. neoformans serotype D</name>
    <dbReference type="NCBI Taxonomy" id="214684"/>
    <lineage>
        <taxon>Eukaryota</taxon>
        <taxon>Fungi</taxon>
        <taxon>Dikarya</taxon>
        <taxon>Basidiomycota</taxon>
        <taxon>Agaricomycotina</taxon>
        <taxon>Tremellomycetes</taxon>
        <taxon>Tremellales</taxon>
        <taxon>Cryptococcaceae</taxon>
        <taxon>Cryptococcus</taxon>
        <taxon>Cryptococcus neoformans species complex</taxon>
    </lineage>
</organism>
<protein>
    <submittedName>
        <fullName evidence="1">Expressed protein</fullName>
    </submittedName>
</protein>